<sequence length="133" mass="13995">MPFATSEEVVTYIGGIFETAFSDADLAPRLKATGVVLRFAFTDPDTELIVDFGEGTVGGAAPGAEVGATMSMSADTGNGYWQGKVNLPLAMAKGAIKVDGRVAPLLKLAPLSRKLYPVYIERLTADGRTDLLV</sequence>
<gene>
    <name evidence="2" type="ORF">GCM10022215_21950</name>
</gene>
<proteinExistence type="predicted"/>
<evidence type="ECO:0000259" key="1">
    <source>
        <dbReference type="Pfam" id="PF02036"/>
    </source>
</evidence>
<dbReference type="Proteomes" id="UP001501495">
    <property type="component" value="Unassembled WGS sequence"/>
</dbReference>
<keyword evidence="3" id="KW-1185">Reference proteome</keyword>
<feature type="domain" description="SCP2" evidence="1">
    <location>
        <begin position="22"/>
        <end position="111"/>
    </location>
</feature>
<protein>
    <submittedName>
        <fullName evidence="2">SCP2 sterol-binding domain-containing protein</fullName>
    </submittedName>
</protein>
<reference evidence="3" key="1">
    <citation type="journal article" date="2019" name="Int. J. Syst. Evol. Microbiol.">
        <title>The Global Catalogue of Microorganisms (GCM) 10K type strain sequencing project: providing services to taxonomists for standard genome sequencing and annotation.</title>
        <authorList>
            <consortium name="The Broad Institute Genomics Platform"/>
            <consortium name="The Broad Institute Genome Sequencing Center for Infectious Disease"/>
            <person name="Wu L."/>
            <person name="Ma J."/>
        </authorList>
    </citation>
    <scope>NUCLEOTIDE SEQUENCE [LARGE SCALE GENOMIC DNA]</scope>
    <source>
        <strain evidence="3">JCM 16703</strain>
    </source>
</reference>
<evidence type="ECO:0000313" key="2">
    <source>
        <dbReference type="EMBL" id="GAA4119419.1"/>
    </source>
</evidence>
<dbReference type="SUPFAM" id="SSF55718">
    <property type="entry name" value="SCP-like"/>
    <property type="match status" value="1"/>
</dbReference>
<name>A0ABP7XJ10_9ACTN</name>
<dbReference type="RefSeq" id="WP_344733418.1">
    <property type="nucleotide sequence ID" value="NZ_BAAAZH010000014.1"/>
</dbReference>
<dbReference type="InterPro" id="IPR003033">
    <property type="entry name" value="SCP2_sterol-bd_dom"/>
</dbReference>
<evidence type="ECO:0000313" key="3">
    <source>
        <dbReference type="Proteomes" id="UP001501495"/>
    </source>
</evidence>
<organism evidence="2 3">
    <name type="scientific">Nocardioides fonticola</name>
    <dbReference type="NCBI Taxonomy" id="450363"/>
    <lineage>
        <taxon>Bacteria</taxon>
        <taxon>Bacillati</taxon>
        <taxon>Actinomycetota</taxon>
        <taxon>Actinomycetes</taxon>
        <taxon>Propionibacteriales</taxon>
        <taxon>Nocardioidaceae</taxon>
        <taxon>Nocardioides</taxon>
    </lineage>
</organism>
<comment type="caution">
    <text evidence="2">The sequence shown here is derived from an EMBL/GenBank/DDBJ whole genome shotgun (WGS) entry which is preliminary data.</text>
</comment>
<dbReference type="InterPro" id="IPR036527">
    <property type="entry name" value="SCP2_sterol-bd_dom_sf"/>
</dbReference>
<accession>A0ABP7XJ10</accession>
<dbReference type="Gene3D" id="3.30.1050.10">
    <property type="entry name" value="SCP2 sterol-binding domain"/>
    <property type="match status" value="1"/>
</dbReference>
<dbReference type="Pfam" id="PF02036">
    <property type="entry name" value="SCP2"/>
    <property type="match status" value="1"/>
</dbReference>
<dbReference type="EMBL" id="BAAAZH010000014">
    <property type="protein sequence ID" value="GAA4119419.1"/>
    <property type="molecule type" value="Genomic_DNA"/>
</dbReference>